<evidence type="ECO:0000256" key="2">
    <source>
        <dbReference type="SAM" id="MobiDB-lite"/>
    </source>
</evidence>
<evidence type="ECO:0000313" key="3">
    <source>
        <dbReference type="EMBL" id="NYZ65507.1"/>
    </source>
</evidence>
<sequence>MGSPTKPRPGMTDIKTMSGKTDQRHLSYRSYFKLGALEIQRMRKLKEREATMLRIDNIDKSLSRIDHELIELRNQLNNATGILEKKSEQNNIQPELAVNNGLRIDY</sequence>
<dbReference type="RefSeq" id="WP_180567535.1">
    <property type="nucleotide sequence ID" value="NZ_JACCKB010000005.1"/>
</dbReference>
<reference evidence="3 4" key="1">
    <citation type="submission" date="2020-07" db="EMBL/GenBank/DDBJ databases">
        <title>Endozoicomonas sp. nov., isolated from sediment.</title>
        <authorList>
            <person name="Gu T."/>
        </authorList>
    </citation>
    <scope>NUCLEOTIDE SEQUENCE [LARGE SCALE GENOMIC DNA]</scope>
    <source>
        <strain evidence="3 4">SM1973</strain>
    </source>
</reference>
<organism evidence="3 4">
    <name type="scientific">Spartinivicinus marinus</name>
    <dbReference type="NCBI Taxonomy" id="2994442"/>
    <lineage>
        <taxon>Bacteria</taxon>
        <taxon>Pseudomonadati</taxon>
        <taxon>Pseudomonadota</taxon>
        <taxon>Gammaproteobacteria</taxon>
        <taxon>Oceanospirillales</taxon>
        <taxon>Zooshikellaceae</taxon>
        <taxon>Spartinivicinus</taxon>
    </lineage>
</organism>
<protein>
    <submittedName>
        <fullName evidence="3">Uncharacterized protein</fullName>
    </submittedName>
</protein>
<comment type="caution">
    <text evidence="3">The sequence shown here is derived from an EMBL/GenBank/DDBJ whole genome shotgun (WGS) entry which is preliminary data.</text>
</comment>
<dbReference type="AlphaFoldDB" id="A0A853I7H1"/>
<dbReference type="Proteomes" id="UP000569732">
    <property type="component" value="Unassembled WGS sequence"/>
</dbReference>
<keyword evidence="4" id="KW-1185">Reference proteome</keyword>
<keyword evidence="1" id="KW-0175">Coiled coil</keyword>
<evidence type="ECO:0000313" key="4">
    <source>
        <dbReference type="Proteomes" id="UP000569732"/>
    </source>
</evidence>
<dbReference type="EMBL" id="JACCKB010000005">
    <property type="protein sequence ID" value="NYZ65507.1"/>
    <property type="molecule type" value="Genomic_DNA"/>
</dbReference>
<gene>
    <name evidence="3" type="ORF">H0A36_05750</name>
</gene>
<proteinExistence type="predicted"/>
<evidence type="ECO:0000256" key="1">
    <source>
        <dbReference type="SAM" id="Coils"/>
    </source>
</evidence>
<feature type="region of interest" description="Disordered" evidence="2">
    <location>
        <begin position="1"/>
        <end position="21"/>
    </location>
</feature>
<feature type="coiled-coil region" evidence="1">
    <location>
        <begin position="55"/>
        <end position="89"/>
    </location>
</feature>
<name>A0A853I7H1_9GAMM</name>
<accession>A0A853I7H1</accession>